<sequence length="134" mass="14952">MHIDGQCHCGHVTYKAEIDPENVGICHCTDCQRLSGSPFRVTVSAPRDKLQFTGNPPQSYTKHGDNGRIRYQFFCSKCGSQLLTTGDGEDAGVWGIRWGSINQRDKLVPNHQIWRRSAVHWLDSISGLPGPDTE</sequence>
<dbReference type="EMBL" id="JACIED010000005">
    <property type="protein sequence ID" value="MBB4009534.1"/>
    <property type="molecule type" value="Genomic_DNA"/>
</dbReference>
<dbReference type="STRING" id="887144.BJF91_06775"/>
<dbReference type="AlphaFoldDB" id="A0A1Q9A8L8"/>
<evidence type="ECO:0000259" key="5">
    <source>
        <dbReference type="PROSITE" id="PS51891"/>
    </source>
</evidence>
<dbReference type="Gene3D" id="3.90.1590.10">
    <property type="entry name" value="glutathione-dependent formaldehyde- activating enzyme (gfa)"/>
    <property type="match status" value="1"/>
</dbReference>
<feature type="domain" description="CENP-V/GFA" evidence="5">
    <location>
        <begin position="3"/>
        <end position="115"/>
    </location>
</feature>
<evidence type="ECO:0000313" key="6">
    <source>
        <dbReference type="EMBL" id="MBB4009534.1"/>
    </source>
</evidence>
<dbReference type="PANTHER" id="PTHR33337:SF40">
    <property type="entry name" value="CENP-V_GFA DOMAIN-CONTAINING PROTEIN-RELATED"/>
    <property type="match status" value="1"/>
</dbReference>
<dbReference type="GO" id="GO:0046872">
    <property type="term" value="F:metal ion binding"/>
    <property type="evidence" value="ECO:0007669"/>
    <property type="project" value="UniProtKB-KW"/>
</dbReference>
<comment type="caution">
    <text evidence="7">The sequence shown here is derived from an EMBL/GenBank/DDBJ whole genome shotgun (WGS) entry which is preliminary data.</text>
</comment>
<dbReference type="Proteomes" id="UP000185598">
    <property type="component" value="Unassembled WGS sequence"/>
</dbReference>
<evidence type="ECO:0000313" key="7">
    <source>
        <dbReference type="EMBL" id="OLP50934.1"/>
    </source>
</evidence>
<dbReference type="InterPro" id="IPR006913">
    <property type="entry name" value="CENP-V/GFA"/>
</dbReference>
<reference evidence="7 8" key="1">
    <citation type="submission" date="2016-09" db="EMBL/GenBank/DDBJ databases">
        <title>Rhizobium oryziradicis sp. nov., isolated from the root of rice.</title>
        <authorList>
            <person name="Zhao J."/>
            <person name="Zhang X."/>
        </authorList>
    </citation>
    <scope>NUCLEOTIDE SEQUENCE [LARGE SCALE GENOMIC DNA]</scope>
    <source>
        <strain evidence="7 8">14971</strain>
    </source>
</reference>
<evidence type="ECO:0000313" key="9">
    <source>
        <dbReference type="Proteomes" id="UP000544107"/>
    </source>
</evidence>
<protein>
    <submittedName>
        <fullName evidence="7">Aldehyde-activating protein</fullName>
    </submittedName>
</protein>
<evidence type="ECO:0000256" key="2">
    <source>
        <dbReference type="ARBA" id="ARBA00022723"/>
    </source>
</evidence>
<dbReference type="EMBL" id="MKIN01000020">
    <property type="protein sequence ID" value="OLP50934.1"/>
    <property type="molecule type" value="Genomic_DNA"/>
</dbReference>
<dbReference type="PANTHER" id="PTHR33337">
    <property type="entry name" value="GFA DOMAIN-CONTAINING PROTEIN"/>
    <property type="match status" value="1"/>
</dbReference>
<evidence type="ECO:0000256" key="3">
    <source>
        <dbReference type="ARBA" id="ARBA00022833"/>
    </source>
</evidence>
<reference evidence="6 9" key="2">
    <citation type="submission" date="2020-08" db="EMBL/GenBank/DDBJ databases">
        <title>Genomic Encyclopedia of Type Strains, Phase IV (KMG-IV): sequencing the most valuable type-strain genomes for metagenomic binning, comparative biology and taxonomic classification.</title>
        <authorList>
            <person name="Goeker M."/>
        </authorList>
    </citation>
    <scope>NUCLEOTIDE SEQUENCE [LARGE SCALE GENOMIC DNA]</scope>
    <source>
        <strain evidence="6 9">DSM 100021</strain>
    </source>
</reference>
<gene>
    <name evidence="7" type="ORF">BJF91_06775</name>
    <name evidence="6" type="ORF">GGQ71_003822</name>
</gene>
<proteinExistence type="inferred from homology"/>
<keyword evidence="2" id="KW-0479">Metal-binding</keyword>
<dbReference type="SUPFAM" id="SSF51316">
    <property type="entry name" value="Mss4-like"/>
    <property type="match status" value="1"/>
</dbReference>
<keyword evidence="3" id="KW-0862">Zinc</keyword>
<dbReference type="GO" id="GO:0016846">
    <property type="term" value="F:carbon-sulfur lyase activity"/>
    <property type="evidence" value="ECO:0007669"/>
    <property type="project" value="InterPro"/>
</dbReference>
<keyword evidence="4" id="KW-0456">Lyase</keyword>
<evidence type="ECO:0000256" key="1">
    <source>
        <dbReference type="ARBA" id="ARBA00005495"/>
    </source>
</evidence>
<dbReference type="OrthoDB" id="9807246at2"/>
<dbReference type="Proteomes" id="UP000544107">
    <property type="component" value="Unassembled WGS sequence"/>
</dbReference>
<evidence type="ECO:0000313" key="8">
    <source>
        <dbReference type="Proteomes" id="UP000185598"/>
    </source>
</evidence>
<comment type="similarity">
    <text evidence="1">Belongs to the Gfa family.</text>
</comment>
<dbReference type="Pfam" id="PF04828">
    <property type="entry name" value="GFA"/>
    <property type="match status" value="1"/>
</dbReference>
<dbReference type="RefSeq" id="WP_075613637.1">
    <property type="nucleotide sequence ID" value="NZ_JACIED010000005.1"/>
</dbReference>
<accession>A0A1Q9A8L8</accession>
<dbReference type="InterPro" id="IPR011057">
    <property type="entry name" value="Mss4-like_sf"/>
</dbReference>
<name>A0A1Q9A8L8_9HYPH</name>
<keyword evidence="8" id="KW-1185">Reference proteome</keyword>
<organism evidence="7 8">
    <name type="scientific">Allorhizobium taibaishanense</name>
    <dbReference type="NCBI Taxonomy" id="887144"/>
    <lineage>
        <taxon>Bacteria</taxon>
        <taxon>Pseudomonadati</taxon>
        <taxon>Pseudomonadota</taxon>
        <taxon>Alphaproteobacteria</taxon>
        <taxon>Hyphomicrobiales</taxon>
        <taxon>Rhizobiaceae</taxon>
        <taxon>Rhizobium/Agrobacterium group</taxon>
        <taxon>Allorhizobium</taxon>
    </lineage>
</organism>
<dbReference type="PROSITE" id="PS51891">
    <property type="entry name" value="CENP_V_GFA"/>
    <property type="match status" value="1"/>
</dbReference>
<evidence type="ECO:0000256" key="4">
    <source>
        <dbReference type="ARBA" id="ARBA00023239"/>
    </source>
</evidence>